<keyword evidence="7" id="KW-0547">Nucleotide-binding</keyword>
<evidence type="ECO:0000256" key="13">
    <source>
        <dbReference type="ARBA" id="ARBA00023239"/>
    </source>
</evidence>
<dbReference type="PANTHER" id="PTHR45627">
    <property type="entry name" value="ADENYLATE CYCLASE TYPE 1"/>
    <property type="match status" value="1"/>
</dbReference>
<dbReference type="EC" id="4.6.1.1" evidence="4"/>
<gene>
    <name evidence="18" type="ORF">MNOR_LOCUS12518</name>
</gene>
<dbReference type="PROSITE" id="PS00452">
    <property type="entry name" value="GUANYLATE_CYCLASE_1"/>
    <property type="match status" value="1"/>
</dbReference>
<evidence type="ECO:0000256" key="14">
    <source>
        <dbReference type="RuleBase" id="RU000405"/>
    </source>
</evidence>
<dbReference type="GO" id="GO:0046872">
    <property type="term" value="F:metal ion binding"/>
    <property type="evidence" value="ECO:0007669"/>
    <property type="project" value="UniProtKB-KW"/>
</dbReference>
<name>A0AAV2QIC3_MEGNR</name>
<keyword evidence="13 14" id="KW-0456">Lyase</keyword>
<dbReference type="PANTHER" id="PTHR45627:SF12">
    <property type="entry name" value="ADENYLATE CYCLASE TYPE 2"/>
    <property type="match status" value="1"/>
</dbReference>
<feature type="region of interest" description="Disordered" evidence="15">
    <location>
        <begin position="352"/>
        <end position="414"/>
    </location>
</feature>
<protein>
    <recommendedName>
        <fullName evidence="4">adenylate cyclase</fullName>
        <ecNumber evidence="4">4.6.1.1</ecNumber>
    </recommendedName>
</protein>
<evidence type="ECO:0000313" key="19">
    <source>
        <dbReference type="Proteomes" id="UP001497623"/>
    </source>
</evidence>
<comment type="caution">
    <text evidence="18">The sequence shown here is derived from an EMBL/GenBank/DDBJ whole genome shotgun (WGS) entry which is preliminary data.</text>
</comment>
<evidence type="ECO:0000256" key="3">
    <source>
        <dbReference type="ARBA" id="ARBA00004141"/>
    </source>
</evidence>
<dbReference type="Gene3D" id="3.30.70.1230">
    <property type="entry name" value="Nucleotide cyclase"/>
    <property type="match status" value="1"/>
</dbReference>
<evidence type="ECO:0000256" key="1">
    <source>
        <dbReference type="ARBA" id="ARBA00001593"/>
    </source>
</evidence>
<keyword evidence="16" id="KW-0732">Signal</keyword>
<evidence type="ECO:0000256" key="6">
    <source>
        <dbReference type="ARBA" id="ARBA00022723"/>
    </source>
</evidence>
<dbReference type="InterPro" id="IPR029787">
    <property type="entry name" value="Nucleotide_cyclase"/>
</dbReference>
<dbReference type="SMART" id="SM00044">
    <property type="entry name" value="CYCc"/>
    <property type="match status" value="1"/>
</dbReference>
<feature type="non-terminal residue" evidence="18">
    <location>
        <position position="646"/>
    </location>
</feature>
<dbReference type="SUPFAM" id="SSF55073">
    <property type="entry name" value="Nucleotide cyclase"/>
    <property type="match status" value="1"/>
</dbReference>
<comment type="catalytic activity">
    <reaction evidence="1">
        <text>ATP = 3',5'-cyclic AMP + diphosphate</text>
        <dbReference type="Rhea" id="RHEA:15389"/>
        <dbReference type="ChEBI" id="CHEBI:30616"/>
        <dbReference type="ChEBI" id="CHEBI:33019"/>
        <dbReference type="ChEBI" id="CHEBI:58165"/>
        <dbReference type="EC" id="4.6.1.1"/>
    </reaction>
</comment>
<keyword evidence="6" id="KW-0479">Metal-binding</keyword>
<keyword evidence="10" id="KW-1133">Transmembrane helix</keyword>
<evidence type="ECO:0000256" key="5">
    <source>
        <dbReference type="ARBA" id="ARBA00022692"/>
    </source>
</evidence>
<evidence type="ECO:0000256" key="4">
    <source>
        <dbReference type="ARBA" id="ARBA00012201"/>
    </source>
</evidence>
<feature type="chain" id="PRO_5043932013" description="adenylate cyclase" evidence="16">
    <location>
        <begin position="18"/>
        <end position="646"/>
    </location>
</feature>
<evidence type="ECO:0000256" key="2">
    <source>
        <dbReference type="ARBA" id="ARBA00001946"/>
    </source>
</evidence>
<evidence type="ECO:0000259" key="17">
    <source>
        <dbReference type="PROSITE" id="PS50125"/>
    </source>
</evidence>
<evidence type="ECO:0000256" key="8">
    <source>
        <dbReference type="ARBA" id="ARBA00022840"/>
    </source>
</evidence>
<evidence type="ECO:0000256" key="9">
    <source>
        <dbReference type="ARBA" id="ARBA00022842"/>
    </source>
</evidence>
<dbReference type="InterPro" id="IPR001054">
    <property type="entry name" value="A/G_cyclase"/>
</dbReference>
<feature type="compositionally biased region" description="Polar residues" evidence="15">
    <location>
        <begin position="352"/>
        <end position="376"/>
    </location>
</feature>
<evidence type="ECO:0000256" key="7">
    <source>
        <dbReference type="ARBA" id="ARBA00022741"/>
    </source>
</evidence>
<sequence>MTVKYLAIFFIVHLYQATSVTRRNPNYCWIHKLTLDQKKKKITQLKRHKYLLFLSVKIITDRFCSNSPRQLYQRNYPFVKVLEIPRPIHKDFSGMKDSYDENLSLISFCDDKYYSYVEKRMGTNKIKTISAIIINKSICIPPQPTHIYMDEAIDRTEHWLDILVDFALSLAQALDAINKESFQNFKLRVGLAHGPVVAGVVGANKPQYDIWGNTVNVASRMESTGVMGRIQGTGTTALVFHEGPEHTRGRCVKKTLNLVKSLACVHRHLLWTEHSNGDLDIYFSWEDEILCTQPEAAIVWFTVGFSSGLPLRQPQAKSGAAEMASQSPTSQWAQSETLMKIYISDQMTASRTSHSSEQLSRISTQNILDESSQTDKSNAKEKKLSNCDKSETSPVSPPSDFADEKQGKSYTKSSIKGKELNNSIGIINEKLNHTNSLPLLGKKAVVTFNLDDDSSVTSLCDDDSINSKTALIDSANNSDSESYRKSNPVKNEYEILETKDFNQSCIAYVNEKDSESTESDYLLDGMSLDSYSSPKRSIEIPDTHKLENKNSDKSNVQNVCNLIENEVESKNEIIKDSNISEASDLNKLDDYTPEKNTPVIENGGVVISNSVTDATQTTAATVTANNLPRTLLLTNSLMKKQNQVFV</sequence>
<comment type="cofactor">
    <cofactor evidence="2">
        <name>Mg(2+)</name>
        <dbReference type="ChEBI" id="CHEBI:18420"/>
    </cofactor>
</comment>
<dbReference type="GO" id="GO:0007189">
    <property type="term" value="P:adenylate cyclase-activating G protein-coupled receptor signaling pathway"/>
    <property type="evidence" value="ECO:0007669"/>
    <property type="project" value="TreeGrafter"/>
</dbReference>
<dbReference type="Pfam" id="PF00211">
    <property type="entry name" value="Guanylate_cyc"/>
    <property type="match status" value="1"/>
</dbReference>
<evidence type="ECO:0000256" key="15">
    <source>
        <dbReference type="SAM" id="MobiDB-lite"/>
    </source>
</evidence>
<dbReference type="GO" id="GO:0005524">
    <property type="term" value="F:ATP binding"/>
    <property type="evidence" value="ECO:0007669"/>
    <property type="project" value="UniProtKB-KW"/>
</dbReference>
<dbReference type="GO" id="GO:0035556">
    <property type="term" value="P:intracellular signal transduction"/>
    <property type="evidence" value="ECO:0007669"/>
    <property type="project" value="InterPro"/>
</dbReference>
<dbReference type="EMBL" id="CAXKWB010006885">
    <property type="protein sequence ID" value="CAL4084795.1"/>
    <property type="molecule type" value="Genomic_DNA"/>
</dbReference>
<dbReference type="InterPro" id="IPR018297">
    <property type="entry name" value="A/G_cyclase_CS"/>
</dbReference>
<dbReference type="GO" id="GO:0006171">
    <property type="term" value="P:cAMP biosynthetic process"/>
    <property type="evidence" value="ECO:0007669"/>
    <property type="project" value="UniProtKB-KW"/>
</dbReference>
<keyword evidence="8" id="KW-0067">ATP-binding</keyword>
<organism evidence="18 19">
    <name type="scientific">Meganyctiphanes norvegica</name>
    <name type="common">Northern krill</name>
    <name type="synonym">Thysanopoda norvegica</name>
    <dbReference type="NCBI Taxonomy" id="48144"/>
    <lineage>
        <taxon>Eukaryota</taxon>
        <taxon>Metazoa</taxon>
        <taxon>Ecdysozoa</taxon>
        <taxon>Arthropoda</taxon>
        <taxon>Crustacea</taxon>
        <taxon>Multicrustacea</taxon>
        <taxon>Malacostraca</taxon>
        <taxon>Eumalacostraca</taxon>
        <taxon>Eucarida</taxon>
        <taxon>Euphausiacea</taxon>
        <taxon>Euphausiidae</taxon>
        <taxon>Meganyctiphanes</taxon>
    </lineage>
</organism>
<evidence type="ECO:0000256" key="10">
    <source>
        <dbReference type="ARBA" id="ARBA00022989"/>
    </source>
</evidence>
<dbReference type="Proteomes" id="UP001497623">
    <property type="component" value="Unassembled WGS sequence"/>
</dbReference>
<evidence type="ECO:0000256" key="12">
    <source>
        <dbReference type="ARBA" id="ARBA00023136"/>
    </source>
</evidence>
<evidence type="ECO:0000313" key="18">
    <source>
        <dbReference type="EMBL" id="CAL4084795.1"/>
    </source>
</evidence>
<proteinExistence type="inferred from homology"/>
<feature type="domain" description="Guanylate cyclase" evidence="17">
    <location>
        <begin position="163"/>
        <end position="222"/>
    </location>
</feature>
<accession>A0AAV2QIC3</accession>
<feature type="signal peptide" evidence="16">
    <location>
        <begin position="1"/>
        <end position="17"/>
    </location>
</feature>
<dbReference type="GO" id="GO:0005886">
    <property type="term" value="C:plasma membrane"/>
    <property type="evidence" value="ECO:0007669"/>
    <property type="project" value="TreeGrafter"/>
</dbReference>
<keyword evidence="5" id="KW-0812">Transmembrane</keyword>
<comment type="similarity">
    <text evidence="14">Belongs to the adenylyl cyclase class-4/guanylyl cyclase family.</text>
</comment>
<keyword evidence="12" id="KW-0472">Membrane</keyword>
<reference evidence="18 19" key="1">
    <citation type="submission" date="2024-05" db="EMBL/GenBank/DDBJ databases">
        <authorList>
            <person name="Wallberg A."/>
        </authorList>
    </citation>
    <scope>NUCLEOTIDE SEQUENCE [LARGE SCALE GENOMIC DNA]</scope>
</reference>
<evidence type="ECO:0000256" key="16">
    <source>
        <dbReference type="SAM" id="SignalP"/>
    </source>
</evidence>
<comment type="subcellular location">
    <subcellularLocation>
        <location evidence="3">Membrane</location>
        <topology evidence="3">Multi-pass membrane protein</topology>
    </subcellularLocation>
</comment>
<dbReference type="AlphaFoldDB" id="A0AAV2QIC3"/>
<feature type="compositionally biased region" description="Basic and acidic residues" evidence="15">
    <location>
        <begin position="377"/>
        <end position="391"/>
    </location>
</feature>
<dbReference type="GO" id="GO:0004016">
    <property type="term" value="F:adenylate cyclase activity"/>
    <property type="evidence" value="ECO:0007669"/>
    <property type="project" value="UniProtKB-EC"/>
</dbReference>
<keyword evidence="11" id="KW-0115">cAMP biosynthesis</keyword>
<evidence type="ECO:0000256" key="11">
    <source>
        <dbReference type="ARBA" id="ARBA00022998"/>
    </source>
</evidence>
<keyword evidence="19" id="KW-1185">Reference proteome</keyword>
<dbReference type="CDD" id="cd07302">
    <property type="entry name" value="CHD"/>
    <property type="match status" value="1"/>
</dbReference>
<keyword evidence="9" id="KW-0460">Magnesium</keyword>
<dbReference type="PROSITE" id="PS50125">
    <property type="entry name" value="GUANYLATE_CYCLASE_2"/>
    <property type="match status" value="1"/>
</dbReference>